<name>A0A8E2J8A6_9APHY</name>
<proteinExistence type="predicted"/>
<reference evidence="2 3" key="1">
    <citation type="submission" date="2016-07" db="EMBL/GenBank/DDBJ databases">
        <title>Draft genome of the white-rot fungus Obba rivulosa 3A-2.</title>
        <authorList>
            <consortium name="DOE Joint Genome Institute"/>
            <person name="Miettinen O."/>
            <person name="Riley R."/>
            <person name="Acob R."/>
            <person name="Barry K."/>
            <person name="Cullen D."/>
            <person name="De Vries R."/>
            <person name="Hainaut M."/>
            <person name="Hatakka A."/>
            <person name="Henrissat B."/>
            <person name="Hilden K."/>
            <person name="Kuo R."/>
            <person name="Labutti K."/>
            <person name="Lipzen A."/>
            <person name="Makela M.R."/>
            <person name="Sandor L."/>
            <person name="Spatafora J.W."/>
            <person name="Grigoriev I.V."/>
            <person name="Hibbett D.S."/>
        </authorList>
    </citation>
    <scope>NUCLEOTIDE SEQUENCE [LARGE SCALE GENOMIC DNA]</scope>
    <source>
        <strain evidence="2 3">3A-2</strain>
    </source>
</reference>
<evidence type="ECO:0000256" key="1">
    <source>
        <dbReference type="SAM" id="MobiDB-lite"/>
    </source>
</evidence>
<organism evidence="2 3">
    <name type="scientific">Obba rivulosa</name>
    <dbReference type="NCBI Taxonomy" id="1052685"/>
    <lineage>
        <taxon>Eukaryota</taxon>
        <taxon>Fungi</taxon>
        <taxon>Dikarya</taxon>
        <taxon>Basidiomycota</taxon>
        <taxon>Agaricomycotina</taxon>
        <taxon>Agaricomycetes</taxon>
        <taxon>Polyporales</taxon>
        <taxon>Gelatoporiaceae</taxon>
        <taxon>Obba</taxon>
    </lineage>
</organism>
<dbReference type="InterPro" id="IPR018824">
    <property type="entry name" value="Conidiation-specific_6"/>
</dbReference>
<feature type="compositionally biased region" description="Basic and acidic residues" evidence="1">
    <location>
        <begin position="24"/>
        <end position="47"/>
    </location>
</feature>
<accession>A0A8E2J8A6</accession>
<protein>
    <recommendedName>
        <fullName evidence="4">Conidiation protein 6-domain-containing protein</fullName>
    </recommendedName>
</protein>
<dbReference type="EMBL" id="KV722330">
    <property type="protein sequence ID" value="OCH96502.1"/>
    <property type="molecule type" value="Genomic_DNA"/>
</dbReference>
<gene>
    <name evidence="2" type="ORF">OBBRIDRAFT_829927</name>
</gene>
<dbReference type="GO" id="GO:0005737">
    <property type="term" value="C:cytoplasm"/>
    <property type="evidence" value="ECO:0007669"/>
    <property type="project" value="TreeGrafter"/>
</dbReference>
<dbReference type="Pfam" id="PF10346">
    <property type="entry name" value="Con-6"/>
    <property type="match status" value="2"/>
</dbReference>
<feature type="region of interest" description="Disordered" evidence="1">
    <location>
        <begin position="1"/>
        <end position="81"/>
    </location>
</feature>
<dbReference type="AlphaFoldDB" id="A0A8E2J8A6"/>
<keyword evidence="3" id="KW-1185">Reference proteome</keyword>
<dbReference type="PANTHER" id="PTHR36576:SF2">
    <property type="entry name" value="PROTEIN CON-6, PUTATIVE (AFU_ORTHOLOGUE AFUA_4G03615)-RELATED"/>
    <property type="match status" value="1"/>
</dbReference>
<dbReference type="InterPro" id="IPR052670">
    <property type="entry name" value="UPF0654_domain"/>
</dbReference>
<evidence type="ECO:0000313" key="2">
    <source>
        <dbReference type="EMBL" id="OCH96502.1"/>
    </source>
</evidence>
<dbReference type="PANTHER" id="PTHR36576">
    <property type="entry name" value="UPF0654 PROTEIN C11D3.01C-RELATED"/>
    <property type="match status" value="1"/>
</dbReference>
<dbReference type="Proteomes" id="UP000250043">
    <property type="component" value="Unassembled WGS sequence"/>
</dbReference>
<sequence>MSTRNPGNVARGLKGAISNPNNSEEAKERARNQLDEMDARGEVDSAEARAGQVARGHKAAISNLNNSEDAKQRSQNVLEEM</sequence>
<evidence type="ECO:0008006" key="4">
    <source>
        <dbReference type="Google" id="ProtNLM"/>
    </source>
</evidence>
<dbReference type="OrthoDB" id="5419162at2759"/>
<evidence type="ECO:0000313" key="3">
    <source>
        <dbReference type="Proteomes" id="UP000250043"/>
    </source>
</evidence>
<feature type="compositionally biased region" description="Polar residues" evidence="1">
    <location>
        <begin position="62"/>
        <end position="81"/>
    </location>
</feature>